<evidence type="ECO:0000313" key="16">
    <source>
        <dbReference type="WBParaSite" id="MCU_006653-RA"/>
    </source>
</evidence>
<feature type="compositionally biased region" description="Basic and acidic residues" evidence="10">
    <location>
        <begin position="1241"/>
        <end position="1254"/>
    </location>
</feature>
<dbReference type="GO" id="GO:0005509">
    <property type="term" value="F:calcium ion binding"/>
    <property type="evidence" value="ECO:0007669"/>
    <property type="project" value="UniProtKB-UniRule"/>
</dbReference>
<protein>
    <submittedName>
        <fullName evidence="16">Protocadherin-1</fullName>
    </submittedName>
</protein>
<feature type="region of interest" description="Disordered" evidence="10">
    <location>
        <begin position="1166"/>
        <end position="1280"/>
    </location>
</feature>
<evidence type="ECO:0000256" key="7">
    <source>
        <dbReference type="ARBA" id="ARBA00023136"/>
    </source>
</evidence>
<dbReference type="PRINTS" id="PR00205">
    <property type="entry name" value="CADHERIN"/>
</dbReference>
<dbReference type="FunFam" id="2.60.40.60:FF:000092">
    <property type="entry name" value="Protocadherin 8"/>
    <property type="match status" value="1"/>
</dbReference>
<dbReference type="SMART" id="SM00112">
    <property type="entry name" value="CA"/>
    <property type="match status" value="6"/>
</dbReference>
<dbReference type="InterPro" id="IPR015919">
    <property type="entry name" value="Cadherin-like_sf"/>
</dbReference>
<evidence type="ECO:0000256" key="1">
    <source>
        <dbReference type="ARBA" id="ARBA00004167"/>
    </source>
</evidence>
<reference evidence="16" key="2">
    <citation type="submission" date="2019-11" db="UniProtKB">
        <authorList>
            <consortium name="WormBaseParasite"/>
        </authorList>
    </citation>
    <scope>IDENTIFICATION</scope>
</reference>
<keyword evidence="15" id="KW-1185">Reference proteome</keyword>
<dbReference type="AlphaFoldDB" id="A0A158QVX9"/>
<feature type="domain" description="Cadherin" evidence="13">
    <location>
        <begin position="462"/>
        <end position="573"/>
    </location>
</feature>
<dbReference type="STRING" id="53468.A0A158QVX9"/>
<feature type="domain" description="Cadherin" evidence="13">
    <location>
        <begin position="340"/>
        <end position="454"/>
    </location>
</feature>
<accession>A0A158QVX9</accession>
<feature type="compositionally biased region" description="Low complexity" evidence="10">
    <location>
        <begin position="895"/>
        <end position="909"/>
    </location>
</feature>
<feature type="transmembrane region" description="Helical" evidence="11">
    <location>
        <begin position="962"/>
        <end position="986"/>
    </location>
</feature>
<evidence type="ECO:0000256" key="11">
    <source>
        <dbReference type="SAM" id="Phobius"/>
    </source>
</evidence>
<feature type="signal peptide" evidence="12">
    <location>
        <begin position="1"/>
        <end position="20"/>
    </location>
</feature>
<dbReference type="PROSITE" id="PS50268">
    <property type="entry name" value="CADHERIN_2"/>
    <property type="match status" value="7"/>
</dbReference>
<evidence type="ECO:0000256" key="8">
    <source>
        <dbReference type="ARBA" id="ARBA00023180"/>
    </source>
</evidence>
<reference evidence="14 15" key="1">
    <citation type="submission" date="2018-10" db="EMBL/GenBank/DDBJ databases">
        <authorList>
            <consortium name="Pathogen Informatics"/>
        </authorList>
    </citation>
    <scope>NUCLEOTIDE SEQUENCE [LARGE SCALE GENOMIC DNA]</scope>
</reference>
<dbReference type="GO" id="GO:0005886">
    <property type="term" value="C:plasma membrane"/>
    <property type="evidence" value="ECO:0007669"/>
    <property type="project" value="InterPro"/>
</dbReference>
<keyword evidence="3 12" id="KW-0732">Signal</keyword>
<evidence type="ECO:0000256" key="10">
    <source>
        <dbReference type="SAM" id="MobiDB-lite"/>
    </source>
</evidence>
<evidence type="ECO:0000256" key="12">
    <source>
        <dbReference type="SAM" id="SignalP"/>
    </source>
</evidence>
<dbReference type="OrthoDB" id="6252479at2759"/>
<comment type="subcellular location">
    <subcellularLocation>
        <location evidence="1">Membrane</location>
        <topology evidence="1">Single-pass membrane protein</topology>
    </subcellularLocation>
</comment>
<dbReference type="InterPro" id="IPR020894">
    <property type="entry name" value="Cadherin_CS"/>
</dbReference>
<dbReference type="SUPFAM" id="SSF49313">
    <property type="entry name" value="Cadherin-like"/>
    <property type="match status" value="6"/>
</dbReference>
<evidence type="ECO:0000259" key="13">
    <source>
        <dbReference type="PROSITE" id="PS50268"/>
    </source>
</evidence>
<dbReference type="WBParaSite" id="MCU_006653-RA">
    <property type="protein sequence ID" value="MCU_006653-RA"/>
    <property type="gene ID" value="MCU_006653"/>
</dbReference>
<evidence type="ECO:0000256" key="6">
    <source>
        <dbReference type="ARBA" id="ARBA00022989"/>
    </source>
</evidence>
<keyword evidence="7 11" id="KW-0472">Membrane</keyword>
<dbReference type="Gene3D" id="2.60.40.60">
    <property type="entry name" value="Cadherins"/>
    <property type="match status" value="7"/>
</dbReference>
<gene>
    <name evidence="14" type="ORF">MCOS_LOCUS8742</name>
</gene>
<feature type="domain" description="Cadherin" evidence="13">
    <location>
        <begin position="809"/>
        <end position="899"/>
    </location>
</feature>
<dbReference type="FunFam" id="2.60.40.60:FF:000020">
    <property type="entry name" value="Dachsous cadherin-related 1b"/>
    <property type="match status" value="1"/>
</dbReference>
<dbReference type="PROSITE" id="PS00232">
    <property type="entry name" value="CADHERIN_1"/>
    <property type="match status" value="3"/>
</dbReference>
<dbReference type="Proteomes" id="UP000267029">
    <property type="component" value="Unassembled WGS sequence"/>
</dbReference>
<feature type="region of interest" description="Disordered" evidence="10">
    <location>
        <begin position="895"/>
        <end position="952"/>
    </location>
</feature>
<feature type="domain" description="Cadherin" evidence="13">
    <location>
        <begin position="192"/>
        <end position="340"/>
    </location>
</feature>
<feature type="compositionally biased region" description="Polar residues" evidence="10">
    <location>
        <begin position="1267"/>
        <end position="1280"/>
    </location>
</feature>
<organism evidence="14 15">
    <name type="scientific">Mesocestoides corti</name>
    <name type="common">Flatworm</name>
    <dbReference type="NCBI Taxonomy" id="53468"/>
    <lineage>
        <taxon>Eukaryota</taxon>
        <taxon>Metazoa</taxon>
        <taxon>Spiralia</taxon>
        <taxon>Lophotrochozoa</taxon>
        <taxon>Platyhelminthes</taxon>
        <taxon>Cestoda</taxon>
        <taxon>Eucestoda</taxon>
        <taxon>Cyclophyllidea</taxon>
        <taxon>Mesocestoididae</taxon>
        <taxon>Mesocestoides</taxon>
    </lineage>
</organism>
<feature type="domain" description="Cadherin" evidence="13">
    <location>
        <begin position="574"/>
        <end position="684"/>
    </location>
</feature>
<dbReference type="InterPro" id="IPR050174">
    <property type="entry name" value="Protocadherin/Cadherin-CA"/>
</dbReference>
<feature type="domain" description="Cadherin" evidence="13">
    <location>
        <begin position="24"/>
        <end position="176"/>
    </location>
</feature>
<evidence type="ECO:0000313" key="14">
    <source>
        <dbReference type="EMBL" id="VDD82739.1"/>
    </source>
</evidence>
<dbReference type="CDD" id="cd11304">
    <property type="entry name" value="Cadherin_repeat"/>
    <property type="match status" value="5"/>
</dbReference>
<feature type="compositionally biased region" description="Polar residues" evidence="10">
    <location>
        <begin position="1177"/>
        <end position="1192"/>
    </location>
</feature>
<name>A0A158QVX9_MESCO</name>
<proteinExistence type="predicted"/>
<dbReference type="Pfam" id="PF00028">
    <property type="entry name" value="Cadherin"/>
    <property type="match status" value="4"/>
</dbReference>
<keyword evidence="4" id="KW-0677">Repeat</keyword>
<dbReference type="PANTHER" id="PTHR24028">
    <property type="entry name" value="CADHERIN-87A"/>
    <property type="match status" value="1"/>
</dbReference>
<evidence type="ECO:0000256" key="4">
    <source>
        <dbReference type="ARBA" id="ARBA00022737"/>
    </source>
</evidence>
<evidence type="ECO:0000256" key="9">
    <source>
        <dbReference type="PROSITE-ProRule" id="PRU00043"/>
    </source>
</evidence>
<feature type="domain" description="Cadherin" evidence="13">
    <location>
        <begin position="685"/>
        <end position="791"/>
    </location>
</feature>
<dbReference type="GO" id="GO:0007156">
    <property type="term" value="P:homophilic cell adhesion via plasma membrane adhesion molecules"/>
    <property type="evidence" value="ECO:0007669"/>
    <property type="project" value="InterPro"/>
</dbReference>
<dbReference type="PANTHER" id="PTHR24028:SF146">
    <property type="entry name" value="CADHERIN 96CB, ISOFORM D-RELATED"/>
    <property type="match status" value="1"/>
</dbReference>
<dbReference type="FunFam" id="2.60.40.60:FF:000033">
    <property type="entry name" value="FAT atypical cadherin 1"/>
    <property type="match status" value="1"/>
</dbReference>
<keyword evidence="2 11" id="KW-0812">Transmembrane</keyword>
<dbReference type="EMBL" id="UXSR01005565">
    <property type="protein sequence ID" value="VDD82739.1"/>
    <property type="molecule type" value="Genomic_DNA"/>
</dbReference>
<evidence type="ECO:0000256" key="3">
    <source>
        <dbReference type="ARBA" id="ARBA00022729"/>
    </source>
</evidence>
<keyword evidence="5 9" id="KW-0106">Calcium</keyword>
<dbReference type="InterPro" id="IPR002126">
    <property type="entry name" value="Cadherin-like_dom"/>
</dbReference>
<sequence>MAGQIVARILFTILPFLAEALKVSHDILTADIFEEQPIGSQVIDIAQELELSVDKGYVPASPHIASSFKIVVANSVISDYFGISQNSGRVSLKKHLDRDTLCHNERICCPGEDERISNRVAMPDGSLFLRTAEKCQVSFRVVYDIVENTTELEEVRVAFCSVDINILDINDCAPRFLIKDIYPTYGGHYLPQSKSISIIIPENTEPNTCFELPMAFDEDSSRFNVQDYRLEASKKNERTLAETIRDAFAIRLGSCDADFHAIYEATGKSDMTNLRPYLQLRQRLDRETIAKYHLKMVVTDGIGSDGLNAQFDKRVNLLPHTVSLSITVIVEDVNDHAPEVESKVNIKLKEDTPVGTRVTQIIARDKDAGDNAKIRYEIRPLGASKSFRFPFSIDPSSGIISVINPLDADTLPQESQGVMTFLVISSDAGQDVSLSSTTTVNAQIDDINDEIPVIRTVDLASRSDPPRPTVQENLPPGTLVAFVTVTDADSGVNGMVSCHVDNPKFALELISDKNARKKELQLVTKSVLDRELSPVQPVTIICVDHAHPVAFAKTGIQRFLVSIADENDNNPTFPNDIFEISVYENNPSGELLLCLNATDADELVSWNSVPKLSPLVYEMGKSGQDFFRLDSMTGNIYTKESFDREKQALFEFDVFVHDHGKPKRSASARVMVRILDRNDHAPEFEQKVYNVSVLESVPIGEVILKVTAHDKDEGPNAEFTYHLEDLRGSAQKHFRLDSHLGNLTLLTELDREVEPYYTFQIYAVDKGTPRQTSYCRINVQVLDVNDNPPKFVYPTQLNHTIDFTSWDSPGSPLIKLTATDKDTGVNAEKIFLIAEGNEIGIFQLDLQSGDLSLKPGLDPLKVAGRYNLKLEVRDDGSPSLSGFTYITVILHATRSPPTTSTLSPRSVLVDRNPRNPQKGSLKSDRETKDPLLSYANSPNKSPESQHDWEDRDEGNFGSEHTLILIICLSAIATMLVFILFIILAWMRRRSLLIAARGGAQPQVRGCTTPKIGLVRERTKTVIVEGAPRSSTMSSPIIWTDGGIDGSSVTAKMTRTASPVYWQKMTTGLKGMHGGRNDTQQVNNCLYAASLGRKLVYHNSTEGTTPVITCNMSGNTYLSVPATNYGGRNTKHLDDFPMSPVYQSLIRSAHLTDPQPLQSTPDAAAYRSVCGSLPRPPTQASNTIATTDSSIKNPLQRDSDSSGVPHRPHKIHIRRWETAPREVPISGAGGGESEISSFSTKKSVEVVQRKEDDRLTLLPGNDQEKHQQSTAAFNRLPSSFV</sequence>
<evidence type="ECO:0000256" key="5">
    <source>
        <dbReference type="ARBA" id="ARBA00022837"/>
    </source>
</evidence>
<keyword evidence="6 11" id="KW-1133">Transmembrane helix</keyword>
<evidence type="ECO:0000313" key="15">
    <source>
        <dbReference type="Proteomes" id="UP000267029"/>
    </source>
</evidence>
<keyword evidence="8" id="KW-0325">Glycoprotein</keyword>
<evidence type="ECO:0000256" key="2">
    <source>
        <dbReference type="ARBA" id="ARBA00022692"/>
    </source>
</evidence>
<feature type="chain" id="PRO_5043135629" evidence="12">
    <location>
        <begin position="21"/>
        <end position="1280"/>
    </location>
</feature>